<accession>A0A538U1J7</accession>
<gene>
    <name evidence="1" type="ORF">E6K81_14130</name>
</gene>
<dbReference type="Proteomes" id="UP000319771">
    <property type="component" value="Unassembled WGS sequence"/>
</dbReference>
<comment type="caution">
    <text evidence="1">The sequence shown here is derived from an EMBL/GenBank/DDBJ whole genome shotgun (WGS) entry which is preliminary data.</text>
</comment>
<reference evidence="1 2" key="1">
    <citation type="journal article" date="2019" name="Nat. Microbiol.">
        <title>Mediterranean grassland soil C-N compound turnover is dependent on rainfall and depth, and is mediated by genomically divergent microorganisms.</title>
        <authorList>
            <person name="Diamond S."/>
            <person name="Andeer P.F."/>
            <person name="Li Z."/>
            <person name="Crits-Christoph A."/>
            <person name="Burstein D."/>
            <person name="Anantharaman K."/>
            <person name="Lane K.R."/>
            <person name="Thomas B.C."/>
            <person name="Pan C."/>
            <person name="Northen T.R."/>
            <person name="Banfield J.F."/>
        </authorList>
    </citation>
    <scope>NUCLEOTIDE SEQUENCE [LARGE SCALE GENOMIC DNA]</scope>
    <source>
        <strain evidence="1">WS_11</strain>
    </source>
</reference>
<name>A0A538U1J7_UNCEI</name>
<protein>
    <submittedName>
        <fullName evidence="1">Uncharacterized protein</fullName>
    </submittedName>
</protein>
<evidence type="ECO:0000313" key="2">
    <source>
        <dbReference type="Proteomes" id="UP000319771"/>
    </source>
</evidence>
<dbReference type="EMBL" id="VBPB01000279">
    <property type="protein sequence ID" value="TMQ69786.1"/>
    <property type="molecule type" value="Genomic_DNA"/>
</dbReference>
<dbReference type="AlphaFoldDB" id="A0A538U1J7"/>
<organism evidence="1 2">
    <name type="scientific">Eiseniibacteriota bacterium</name>
    <dbReference type="NCBI Taxonomy" id="2212470"/>
    <lineage>
        <taxon>Bacteria</taxon>
        <taxon>Candidatus Eiseniibacteriota</taxon>
    </lineage>
</organism>
<evidence type="ECO:0000313" key="1">
    <source>
        <dbReference type="EMBL" id="TMQ69786.1"/>
    </source>
</evidence>
<proteinExistence type="predicted"/>
<sequence>MSDHRLVRAQGVGRAALRIRRVIGLGVLVASLLGVPALAGPTTPSPAGKSRRGPYLFAGVPWLTPADSLAGQLAAHGYKAIPGGRAKDRRNFEGHLFEGWTTITALLDDRSRLIRWEISIPAPGQTDRDPYVSQRAIYDDAVTELESKYGLKHTTVDQLRFPYTRDDGRGALALADGAATIRSEWFGPGANHLSVALDERVSVVLVYESPQWSATEKERRRKKAKDL</sequence>